<name>A0A2U3RQY8_ORITS</name>
<accession>A0A2U3RQY8</accession>
<dbReference type="GO" id="GO:0046872">
    <property type="term" value="F:metal ion binding"/>
    <property type="evidence" value="ECO:0007669"/>
    <property type="project" value="UniProtKB-KW"/>
</dbReference>
<proteinExistence type="predicted"/>
<dbReference type="InterPro" id="IPR001030">
    <property type="entry name" value="Acoase/IPM_deHydtase_lsu_aba"/>
</dbReference>
<comment type="catalytic activity">
    <reaction evidence="5">
        <text>citrate = D-threo-isocitrate</text>
        <dbReference type="Rhea" id="RHEA:10336"/>
        <dbReference type="ChEBI" id="CHEBI:15562"/>
        <dbReference type="ChEBI" id="CHEBI:16947"/>
        <dbReference type="EC" id="4.2.1.3"/>
    </reaction>
</comment>
<organism evidence="7 8">
    <name type="scientific">Orientia tsutsugamushi</name>
    <name type="common">Rickettsia tsutsugamushi</name>
    <dbReference type="NCBI Taxonomy" id="784"/>
    <lineage>
        <taxon>Bacteria</taxon>
        <taxon>Pseudomonadati</taxon>
        <taxon>Pseudomonadota</taxon>
        <taxon>Alphaproteobacteria</taxon>
        <taxon>Rickettsiales</taxon>
        <taxon>Rickettsiaceae</taxon>
        <taxon>Rickettsieae</taxon>
        <taxon>Orientia</taxon>
    </lineage>
</organism>
<keyword evidence="2" id="KW-0479">Metal-binding</keyword>
<dbReference type="GO" id="GO:0003994">
    <property type="term" value="F:aconitate hydratase activity"/>
    <property type="evidence" value="ECO:0007669"/>
    <property type="project" value="UniProtKB-EC"/>
</dbReference>
<evidence type="ECO:0000256" key="3">
    <source>
        <dbReference type="ARBA" id="ARBA00023004"/>
    </source>
</evidence>
<dbReference type="PRINTS" id="PR00415">
    <property type="entry name" value="ACONITASE"/>
</dbReference>
<dbReference type="Gene3D" id="3.30.499.10">
    <property type="entry name" value="Aconitase, domain 3"/>
    <property type="match status" value="1"/>
</dbReference>
<dbReference type="InterPro" id="IPR006249">
    <property type="entry name" value="Aconitase/IRP2"/>
</dbReference>
<dbReference type="Proteomes" id="UP000245243">
    <property type="component" value="Chromosome I"/>
</dbReference>
<dbReference type="SUPFAM" id="SSF53732">
    <property type="entry name" value="Aconitase iron-sulfur domain"/>
    <property type="match status" value="1"/>
</dbReference>
<dbReference type="AlphaFoldDB" id="A0A2U3RQY8"/>
<sequence length="276" mass="30919">MQDYTGAQSLVDLGSMRDTVAHTGGDINKINPLIPIDLIIDHSIQVDVYCTNYAKQKNTELKIKRNIERYEFLRWRANAFQNFCLFPPGTGICHQVNLEYLSKVVWTNNINGQLYAYPDTIVGLGSHTTMANGLGALWLGIGSIEAEAAMLGQMILLVLPEIIGVKLTNSLREGVNATDLVLTVTKILREKVVVGKFIELFGTGVDNLSLHNRAIISNMCPEFGATCAYFPIDQEIIKYLTLTGRKSDDIELVEKYAKKQLLWHKTNDEIIFQKLL</sequence>
<dbReference type="EC" id="4.2.1.3" evidence="1"/>
<keyword evidence="4" id="KW-0411">Iron-sulfur</keyword>
<evidence type="ECO:0000256" key="1">
    <source>
        <dbReference type="ARBA" id="ARBA00012926"/>
    </source>
</evidence>
<evidence type="ECO:0000256" key="5">
    <source>
        <dbReference type="ARBA" id="ARBA00023501"/>
    </source>
</evidence>
<evidence type="ECO:0000313" key="7">
    <source>
        <dbReference type="EMBL" id="SPR15587.1"/>
    </source>
</evidence>
<dbReference type="GO" id="GO:0051536">
    <property type="term" value="F:iron-sulfur cluster binding"/>
    <property type="evidence" value="ECO:0007669"/>
    <property type="project" value="UniProtKB-KW"/>
</dbReference>
<keyword evidence="7" id="KW-0456">Lyase</keyword>
<protein>
    <recommendedName>
        <fullName evidence="1">aconitate hydratase</fullName>
        <ecNumber evidence="1">4.2.1.3</ecNumber>
    </recommendedName>
</protein>
<evidence type="ECO:0000256" key="2">
    <source>
        <dbReference type="ARBA" id="ARBA00022723"/>
    </source>
</evidence>
<evidence type="ECO:0000259" key="6">
    <source>
        <dbReference type="Pfam" id="PF00330"/>
    </source>
</evidence>
<evidence type="ECO:0000256" key="4">
    <source>
        <dbReference type="ARBA" id="ARBA00023014"/>
    </source>
</evidence>
<dbReference type="Pfam" id="PF00330">
    <property type="entry name" value="Aconitase"/>
    <property type="match status" value="1"/>
</dbReference>
<dbReference type="InterPro" id="IPR015931">
    <property type="entry name" value="Acnase/IPM_dHydase_lsu_aba_1/3"/>
</dbReference>
<feature type="domain" description="Aconitase/3-isopropylmalate dehydratase large subunit alpha/beta/alpha" evidence="6">
    <location>
        <begin position="1"/>
        <end position="273"/>
    </location>
</feature>
<dbReference type="PANTHER" id="PTHR11670">
    <property type="entry name" value="ACONITASE/IRON-RESPONSIVE ELEMENT FAMILY MEMBER"/>
    <property type="match status" value="1"/>
</dbReference>
<dbReference type="InterPro" id="IPR036008">
    <property type="entry name" value="Aconitase_4Fe-4S_dom"/>
</dbReference>
<dbReference type="EMBL" id="LS398548">
    <property type="protein sequence ID" value="SPR15587.1"/>
    <property type="molecule type" value="Genomic_DNA"/>
</dbReference>
<reference evidence="8" key="1">
    <citation type="submission" date="2018-03" db="EMBL/GenBank/DDBJ databases">
        <authorList>
            <person name="Batty M. E."/>
            <person name="Batty M E."/>
        </authorList>
    </citation>
    <scope>NUCLEOTIDE SEQUENCE [LARGE SCALE GENOMIC DNA]</scope>
</reference>
<gene>
    <name evidence="7" type="primary">acnA</name>
    <name evidence="7" type="ORF">KARP_01473</name>
</gene>
<evidence type="ECO:0000313" key="8">
    <source>
        <dbReference type="Proteomes" id="UP000245243"/>
    </source>
</evidence>
<keyword evidence="3" id="KW-0408">Iron</keyword>